<dbReference type="Proteomes" id="UP001595887">
    <property type="component" value="Unassembled WGS sequence"/>
</dbReference>
<name>A0ABV8REX9_9SPHN</name>
<proteinExistence type="predicted"/>
<comment type="caution">
    <text evidence="1">The sequence shown here is derived from an EMBL/GenBank/DDBJ whole genome shotgun (WGS) entry which is preliminary data.</text>
</comment>
<dbReference type="RefSeq" id="WP_381420403.1">
    <property type="nucleotide sequence ID" value="NZ_JBHSDH010000001.1"/>
</dbReference>
<reference evidence="2" key="1">
    <citation type="journal article" date="2019" name="Int. J. Syst. Evol. Microbiol.">
        <title>The Global Catalogue of Microorganisms (GCM) 10K type strain sequencing project: providing services to taxonomists for standard genome sequencing and annotation.</title>
        <authorList>
            <consortium name="The Broad Institute Genomics Platform"/>
            <consortium name="The Broad Institute Genome Sequencing Center for Infectious Disease"/>
            <person name="Wu L."/>
            <person name="Ma J."/>
        </authorList>
    </citation>
    <scope>NUCLEOTIDE SEQUENCE [LARGE SCALE GENOMIC DNA]</scope>
    <source>
        <strain evidence="2">CECT 8531</strain>
    </source>
</reference>
<organism evidence="1 2">
    <name type="scientific">Sphingorhabdus arenilitoris</name>
    <dbReference type="NCBI Taxonomy" id="1490041"/>
    <lineage>
        <taxon>Bacteria</taxon>
        <taxon>Pseudomonadati</taxon>
        <taxon>Pseudomonadota</taxon>
        <taxon>Alphaproteobacteria</taxon>
        <taxon>Sphingomonadales</taxon>
        <taxon>Sphingomonadaceae</taxon>
        <taxon>Sphingorhabdus</taxon>
    </lineage>
</organism>
<gene>
    <name evidence="1" type="ORF">ACFOWX_00025</name>
</gene>
<keyword evidence="2" id="KW-1185">Reference proteome</keyword>
<dbReference type="EMBL" id="JBHSDH010000001">
    <property type="protein sequence ID" value="MFC4290801.1"/>
    <property type="molecule type" value="Genomic_DNA"/>
</dbReference>
<sequence>MIYKKFRIPLQGLSSRTSAVIGKFLKAGNPRGPYSESWEKGTGFVGNILGAALDSEVFGGAKQVKCP</sequence>
<protein>
    <submittedName>
        <fullName evidence="1">Uncharacterized protein</fullName>
    </submittedName>
</protein>
<evidence type="ECO:0000313" key="1">
    <source>
        <dbReference type="EMBL" id="MFC4290801.1"/>
    </source>
</evidence>
<accession>A0ABV8REX9</accession>
<evidence type="ECO:0000313" key="2">
    <source>
        <dbReference type="Proteomes" id="UP001595887"/>
    </source>
</evidence>